<name>A0ACC0B018_CATRO</name>
<proteinExistence type="predicted"/>
<dbReference type="Proteomes" id="UP001060085">
    <property type="component" value="Linkage Group LG05"/>
</dbReference>
<evidence type="ECO:0000313" key="1">
    <source>
        <dbReference type="EMBL" id="KAI5665093.1"/>
    </source>
</evidence>
<organism evidence="1 2">
    <name type="scientific">Catharanthus roseus</name>
    <name type="common">Madagascar periwinkle</name>
    <name type="synonym">Vinca rosea</name>
    <dbReference type="NCBI Taxonomy" id="4058"/>
    <lineage>
        <taxon>Eukaryota</taxon>
        <taxon>Viridiplantae</taxon>
        <taxon>Streptophyta</taxon>
        <taxon>Embryophyta</taxon>
        <taxon>Tracheophyta</taxon>
        <taxon>Spermatophyta</taxon>
        <taxon>Magnoliopsida</taxon>
        <taxon>eudicotyledons</taxon>
        <taxon>Gunneridae</taxon>
        <taxon>Pentapetalae</taxon>
        <taxon>asterids</taxon>
        <taxon>lamiids</taxon>
        <taxon>Gentianales</taxon>
        <taxon>Apocynaceae</taxon>
        <taxon>Rauvolfioideae</taxon>
        <taxon>Vinceae</taxon>
        <taxon>Catharanthinae</taxon>
        <taxon>Catharanthus</taxon>
    </lineage>
</organism>
<sequence>MKRDDDLGHVVNRSGHTVTTSSQGLRGRHSVFDIPITPALLILLVWIFDPVSSYSEQAEGLSAGKKKAKKGDDDSWIQRGPAPRERPGAVVRSLYIQQFELLGTTRGSSMLDYHTQLDTMRVAEVRGLLDNTTGHYIDPEYMRQLALPPYAAIAHYMDWYLLWTYLRIQNPDTLPPGSVYPSHPHIPAAVILDALDAYISDDDPDDVGAHGVLPLPWKLIPDLDLKPDPDLDSLDLFIFAWAIYLNNLNEIWIVLKIIYDMINFEVKITKTNSKQTIYNVRAKMKKKRMEGHNTVEEVLHQCNQQGYKCNTLLLEAVGMTPMGKTFTIATAFMRNEKLETYEWVL</sequence>
<comment type="caution">
    <text evidence="1">The sequence shown here is derived from an EMBL/GenBank/DDBJ whole genome shotgun (WGS) entry which is preliminary data.</text>
</comment>
<keyword evidence="2" id="KW-1185">Reference proteome</keyword>
<accession>A0ACC0B018</accession>
<gene>
    <name evidence="1" type="ORF">M9H77_24416</name>
</gene>
<protein>
    <submittedName>
        <fullName evidence="1">Uncharacterized protein</fullName>
    </submittedName>
</protein>
<dbReference type="EMBL" id="CM044705">
    <property type="protein sequence ID" value="KAI5665093.1"/>
    <property type="molecule type" value="Genomic_DNA"/>
</dbReference>
<evidence type="ECO:0000313" key="2">
    <source>
        <dbReference type="Proteomes" id="UP001060085"/>
    </source>
</evidence>
<reference evidence="2" key="1">
    <citation type="journal article" date="2023" name="Nat. Plants">
        <title>Single-cell RNA sequencing provides a high-resolution roadmap for understanding the multicellular compartmentation of specialized metabolism.</title>
        <authorList>
            <person name="Sun S."/>
            <person name="Shen X."/>
            <person name="Li Y."/>
            <person name="Li Y."/>
            <person name="Wang S."/>
            <person name="Li R."/>
            <person name="Zhang H."/>
            <person name="Shen G."/>
            <person name="Guo B."/>
            <person name="Wei J."/>
            <person name="Xu J."/>
            <person name="St-Pierre B."/>
            <person name="Chen S."/>
            <person name="Sun C."/>
        </authorList>
    </citation>
    <scope>NUCLEOTIDE SEQUENCE [LARGE SCALE GENOMIC DNA]</scope>
</reference>